<evidence type="ECO:0000256" key="1">
    <source>
        <dbReference type="ARBA" id="ARBA00006477"/>
    </source>
</evidence>
<dbReference type="Gene3D" id="3.40.50.10860">
    <property type="entry name" value="Leucine Dehydrogenase, chain A, domain 1"/>
    <property type="match status" value="1"/>
</dbReference>
<dbReference type="Proteomes" id="UP001152049">
    <property type="component" value="Unassembled WGS sequence"/>
</dbReference>
<evidence type="ECO:0000259" key="4">
    <source>
        <dbReference type="Pfam" id="PF08501"/>
    </source>
</evidence>
<dbReference type="InterPro" id="IPR036291">
    <property type="entry name" value="NAD(P)-bd_dom_sf"/>
</dbReference>
<organism evidence="6 7">
    <name type="scientific">Fusarium torreyae</name>
    <dbReference type="NCBI Taxonomy" id="1237075"/>
    <lineage>
        <taxon>Eukaryota</taxon>
        <taxon>Fungi</taxon>
        <taxon>Dikarya</taxon>
        <taxon>Ascomycota</taxon>
        <taxon>Pezizomycotina</taxon>
        <taxon>Sordariomycetes</taxon>
        <taxon>Hypocreomycetidae</taxon>
        <taxon>Hypocreales</taxon>
        <taxon>Nectriaceae</taxon>
        <taxon>Fusarium</taxon>
    </lineage>
</organism>
<dbReference type="InterPro" id="IPR013708">
    <property type="entry name" value="Shikimate_DH-bd_N"/>
</dbReference>
<dbReference type="CDD" id="cd01065">
    <property type="entry name" value="NAD_bind_Shikimate_DH"/>
    <property type="match status" value="1"/>
</dbReference>
<reference evidence="6" key="1">
    <citation type="submission" date="2022-09" db="EMBL/GenBank/DDBJ databases">
        <title>Fusarium specimens isolated from Avocado Roots.</title>
        <authorList>
            <person name="Stajich J."/>
            <person name="Roper C."/>
            <person name="Heimlech-Rivalta G."/>
        </authorList>
    </citation>
    <scope>NUCLEOTIDE SEQUENCE</scope>
    <source>
        <strain evidence="6">CF00136</strain>
    </source>
</reference>
<feature type="domain" description="Quinate/shikimate 5-dehydrogenase/glutamyl-tRNA reductase" evidence="3">
    <location>
        <begin position="684"/>
        <end position="724"/>
    </location>
</feature>
<evidence type="ECO:0000313" key="7">
    <source>
        <dbReference type="Proteomes" id="UP001152049"/>
    </source>
</evidence>
<dbReference type="PANTHER" id="PTHR21090">
    <property type="entry name" value="AROM/DEHYDROQUINATE SYNTHASE"/>
    <property type="match status" value="1"/>
</dbReference>
<dbReference type="InterPro" id="IPR006151">
    <property type="entry name" value="Shikm_DH/Glu-tRNA_Rdtase"/>
</dbReference>
<dbReference type="GO" id="GO:0003855">
    <property type="term" value="F:3-dehydroquinate dehydratase activity"/>
    <property type="evidence" value="ECO:0007669"/>
    <property type="project" value="InterPro"/>
</dbReference>
<dbReference type="Pfam" id="PF01488">
    <property type="entry name" value="Shikimate_DH"/>
    <property type="match status" value="1"/>
</dbReference>
<keyword evidence="7" id="KW-1185">Reference proteome</keyword>
<dbReference type="GO" id="GO:0003866">
    <property type="term" value="F:3-phosphoshikimate 1-carboxyvinyltransferase activity"/>
    <property type="evidence" value="ECO:0007669"/>
    <property type="project" value="TreeGrafter"/>
</dbReference>
<dbReference type="GO" id="GO:0009423">
    <property type="term" value="P:chorismate biosynthetic process"/>
    <property type="evidence" value="ECO:0007669"/>
    <property type="project" value="TreeGrafter"/>
</dbReference>
<protein>
    <recommendedName>
        <fullName evidence="8">Quinate repressor protein</fullName>
    </recommendedName>
</protein>
<dbReference type="SUPFAM" id="SSF51569">
    <property type="entry name" value="Aldolase"/>
    <property type="match status" value="1"/>
</dbReference>
<dbReference type="SUPFAM" id="SSF51735">
    <property type="entry name" value="NAD(P)-binding Rossmann-fold domains"/>
    <property type="match status" value="1"/>
</dbReference>
<dbReference type="Gene3D" id="3.40.50.720">
    <property type="entry name" value="NAD(P)-binding Rossmann-like Domain"/>
    <property type="match status" value="1"/>
</dbReference>
<accession>A0A9W8S4H4</accession>
<dbReference type="SUPFAM" id="SSF53223">
    <property type="entry name" value="Aminoacid dehydrogenase-like, N-terminal domain"/>
    <property type="match status" value="1"/>
</dbReference>
<dbReference type="Gene3D" id="3.40.50.300">
    <property type="entry name" value="P-loop containing nucleotide triphosphate hydrolases"/>
    <property type="match status" value="1"/>
</dbReference>
<dbReference type="InterPro" id="IPR027417">
    <property type="entry name" value="P-loop_NTPase"/>
</dbReference>
<dbReference type="CDD" id="cd00502">
    <property type="entry name" value="DHQase_I"/>
    <property type="match status" value="1"/>
</dbReference>
<evidence type="ECO:0000313" key="6">
    <source>
        <dbReference type="EMBL" id="KAJ4265299.1"/>
    </source>
</evidence>
<evidence type="ECO:0000256" key="2">
    <source>
        <dbReference type="ARBA" id="ARBA00009349"/>
    </source>
</evidence>
<dbReference type="GO" id="GO:0004764">
    <property type="term" value="F:shikimate 3-dehydrogenase (NADP+) activity"/>
    <property type="evidence" value="ECO:0007669"/>
    <property type="project" value="InterPro"/>
</dbReference>
<comment type="caution">
    <text evidence="6">The sequence shown here is derived from an EMBL/GenBank/DDBJ whole genome shotgun (WGS) entry which is preliminary data.</text>
</comment>
<evidence type="ECO:0008006" key="8">
    <source>
        <dbReference type="Google" id="ProtNLM"/>
    </source>
</evidence>
<dbReference type="SUPFAM" id="SSF52540">
    <property type="entry name" value="P-loop containing nucleoside triphosphate hydrolases"/>
    <property type="match status" value="1"/>
</dbReference>
<dbReference type="Gene3D" id="3.20.20.70">
    <property type="entry name" value="Aldolase class I"/>
    <property type="match status" value="1"/>
</dbReference>
<dbReference type="InterPro" id="IPR013785">
    <property type="entry name" value="Aldolase_TIM"/>
</dbReference>
<gene>
    <name evidence="6" type="ORF">NW762_004584</name>
</gene>
<dbReference type="InterPro" id="IPR046346">
    <property type="entry name" value="Aminoacid_DH-like_N_sf"/>
</dbReference>
<sequence>MAGTEDAGMATDASRCRPLSSSICPSCNLTQSPATPGSPGAVLHNGTIPSCEQSPLPLTRLEQTSDMLQYTSEASLLLVGVRGVGKTTLAMIAASSMNRKVIDLELAFQTAMGVFSNEFKATHGIAKYRDQQATFLKAVLDRYHDNCILVCSWVDTHIQPVYYEFATHHPVVHVTRDAEALARLFNFADKSKIQKMLHVSRIIWRSCTNFEFFNFCEEQTSPSNLHSRLPSIGIGSSPSLMLKHTERHLLRFLSRIYPACAFPIVKPGYPLGEVSIEDRGFSYAVSLVLSDVLDDNFELDQHIVGSDAVQLNLQYLGGHETKARTSTASTSGTNFELVDYLARGVAKVRRCTSMPIILHVVVIELNDSLVHGYLGLLHHCLRLAPEMMTVDLRLDDDQISGITASRQRTKIIGSYSVTGEPAPWDSSIWVDMYTKANRLGCHFARFVRPALSTNDNLGVLRIKHQIAEKKDAKVPLIAYNSGTIGRTSAVFNRIMTEVQSPALKSSGHIQKNYWSQRLLITAPEATSALFSSFHLSALNLYVFGQDVDYSLSPAMITSGFKACGIPHRYQPWSTSTIQDVRHLIHDPLFGGATVTYPFKVEALGLTSSISRHAQAIGALNTLIPIRQLEQDGSVPTGAKLFEQMNQSGPVKAIYGENTDWIGIGACIRRGLSPANAIAPHTCGLVLGAGGMARAAIYAMLQLGVTNIVVYNRTPTRAEKVASHFIQLAQEGHFQRSARSCKVRFHVLSSLDQLWPGGFDLPTIIISCIPTDISEDSSLPRYEVRQDYFHNPTGGVAIDVGYKQLNSPLVVQARRQAERRWVVLDGLDVLPEQGFAQFELFTARPAPRQTIRREVHRVSGR</sequence>
<comment type="similarity">
    <text evidence="2">In the N-terminal section; belongs to the shikimate kinase family.</text>
</comment>
<dbReference type="FunFam" id="3.40.50.720:FF:000386">
    <property type="entry name" value="Quinate repressor protein"/>
    <property type="match status" value="1"/>
</dbReference>
<dbReference type="InterPro" id="IPR041121">
    <property type="entry name" value="SDH_C"/>
</dbReference>
<dbReference type="Pfam" id="PF01202">
    <property type="entry name" value="SKI"/>
    <property type="match status" value="1"/>
</dbReference>
<evidence type="ECO:0000259" key="5">
    <source>
        <dbReference type="Pfam" id="PF18317"/>
    </source>
</evidence>
<dbReference type="Pfam" id="PF18317">
    <property type="entry name" value="SDH_C"/>
    <property type="match status" value="1"/>
</dbReference>
<feature type="domain" description="SDH C-terminal" evidence="5">
    <location>
        <begin position="825"/>
        <end position="854"/>
    </location>
</feature>
<name>A0A9W8S4H4_9HYPO</name>
<dbReference type="InterPro" id="IPR031322">
    <property type="entry name" value="Shikimate/glucono_kinase"/>
</dbReference>
<dbReference type="OrthoDB" id="4415835at2759"/>
<dbReference type="InterPro" id="IPR001381">
    <property type="entry name" value="DHquinase_I"/>
</dbReference>
<proteinExistence type="inferred from homology"/>
<dbReference type="PANTHER" id="PTHR21090:SF27">
    <property type="entry name" value="QUINATE REPRESSOR PROTEIN"/>
    <property type="match status" value="1"/>
</dbReference>
<dbReference type="Pfam" id="PF01487">
    <property type="entry name" value="DHquinase_I"/>
    <property type="match status" value="1"/>
</dbReference>
<dbReference type="EMBL" id="JAOQAZ010000006">
    <property type="protein sequence ID" value="KAJ4265299.1"/>
    <property type="molecule type" value="Genomic_DNA"/>
</dbReference>
<feature type="domain" description="Shikimate dehydrogenase substrate binding N-terminal" evidence="4">
    <location>
        <begin position="542"/>
        <end position="622"/>
    </location>
</feature>
<dbReference type="Pfam" id="PF08501">
    <property type="entry name" value="Shikimate_dh_N"/>
    <property type="match status" value="1"/>
</dbReference>
<evidence type="ECO:0000259" key="3">
    <source>
        <dbReference type="Pfam" id="PF01488"/>
    </source>
</evidence>
<comment type="similarity">
    <text evidence="1">In the 2nd section; belongs to the type-I 3-dehydroquinase family.</text>
</comment>
<dbReference type="AlphaFoldDB" id="A0A9W8S4H4"/>